<dbReference type="InterPro" id="IPR023753">
    <property type="entry name" value="FAD/NAD-binding_dom"/>
</dbReference>
<dbReference type="GO" id="GO:0019646">
    <property type="term" value="P:aerobic electron transport chain"/>
    <property type="evidence" value="ECO:0007669"/>
    <property type="project" value="TreeGrafter"/>
</dbReference>
<dbReference type="Proteomes" id="UP000001589">
    <property type="component" value="Chromosome"/>
</dbReference>
<dbReference type="PANTHER" id="PTHR42913">
    <property type="entry name" value="APOPTOSIS-INDUCING FACTOR 1"/>
    <property type="match status" value="1"/>
</dbReference>
<dbReference type="STRING" id="167542.P9515_00921"/>
<dbReference type="RefSeq" id="WP_011819418.1">
    <property type="nucleotide sequence ID" value="NC_008817.1"/>
</dbReference>
<dbReference type="EMBL" id="CP000552">
    <property type="protein sequence ID" value="ABM71301.1"/>
    <property type="molecule type" value="Genomic_DNA"/>
</dbReference>
<evidence type="ECO:0000256" key="5">
    <source>
        <dbReference type="ARBA" id="ARBA00023002"/>
    </source>
</evidence>
<keyword evidence="5 7" id="KW-0560">Oxidoreductase</keyword>
<comment type="similarity">
    <text evidence="2">Belongs to the NADH dehydrogenase family.</text>
</comment>
<proteinExistence type="inferred from homology"/>
<name>A2BU40_PROM5</name>
<evidence type="ECO:0000256" key="2">
    <source>
        <dbReference type="ARBA" id="ARBA00005272"/>
    </source>
</evidence>
<dbReference type="GeneID" id="60200827"/>
<dbReference type="PANTHER" id="PTHR42913:SF3">
    <property type="entry name" value="64 KDA MITOCHONDRIAL NADH DEHYDROGENASE (EUROFUNG)"/>
    <property type="match status" value="1"/>
</dbReference>
<dbReference type="EC" id="1.6.99.3" evidence="7"/>
<dbReference type="PRINTS" id="PR00411">
    <property type="entry name" value="PNDRDTASEI"/>
</dbReference>
<organism evidence="7 8">
    <name type="scientific">Prochlorococcus marinus (strain MIT 9515)</name>
    <dbReference type="NCBI Taxonomy" id="167542"/>
    <lineage>
        <taxon>Bacteria</taxon>
        <taxon>Bacillati</taxon>
        <taxon>Cyanobacteriota</taxon>
        <taxon>Cyanophyceae</taxon>
        <taxon>Synechococcales</taxon>
        <taxon>Prochlorococcaceae</taxon>
        <taxon>Prochlorococcus</taxon>
    </lineage>
</organism>
<dbReference type="Pfam" id="PF07992">
    <property type="entry name" value="Pyr_redox_2"/>
    <property type="match status" value="1"/>
</dbReference>
<dbReference type="eggNOG" id="COG1252">
    <property type="taxonomic scope" value="Bacteria"/>
</dbReference>
<feature type="domain" description="FAD/NAD(P)-binding" evidence="6">
    <location>
        <begin position="7"/>
        <end position="304"/>
    </location>
</feature>
<gene>
    <name evidence="7" type="ordered locus">P9515_00921</name>
</gene>
<dbReference type="GO" id="GO:0003955">
    <property type="term" value="F:NAD(P)H dehydrogenase (quinone) activity"/>
    <property type="evidence" value="ECO:0007669"/>
    <property type="project" value="TreeGrafter"/>
</dbReference>
<evidence type="ECO:0000256" key="3">
    <source>
        <dbReference type="ARBA" id="ARBA00022630"/>
    </source>
</evidence>
<dbReference type="InterPro" id="IPR036188">
    <property type="entry name" value="FAD/NAD-bd_sf"/>
</dbReference>
<evidence type="ECO:0000256" key="1">
    <source>
        <dbReference type="ARBA" id="ARBA00001974"/>
    </source>
</evidence>
<reference evidence="7 8" key="1">
    <citation type="journal article" date="2007" name="PLoS Genet.">
        <title>Patterns and implications of gene gain and loss in the evolution of Prochlorococcus.</title>
        <authorList>
            <person name="Kettler G.C."/>
            <person name="Martiny A.C."/>
            <person name="Huang K."/>
            <person name="Zucker J."/>
            <person name="Coleman M.L."/>
            <person name="Rodrigue S."/>
            <person name="Chen F."/>
            <person name="Lapidus A."/>
            <person name="Ferriera S."/>
            <person name="Johnson J."/>
            <person name="Steglich C."/>
            <person name="Church G.M."/>
            <person name="Richardson P."/>
            <person name="Chisholm S.W."/>
        </authorList>
    </citation>
    <scope>NUCLEOTIDE SEQUENCE [LARGE SCALE GENOMIC DNA]</scope>
    <source>
        <strain evidence="7 8">MIT 9515</strain>
    </source>
</reference>
<keyword evidence="4" id="KW-0274">FAD</keyword>
<dbReference type="InterPro" id="IPR051169">
    <property type="entry name" value="NADH-Q_oxidoreductase"/>
</dbReference>
<dbReference type="OrthoDB" id="9781621at2"/>
<dbReference type="AlphaFoldDB" id="A2BU40"/>
<dbReference type="SUPFAM" id="SSF51905">
    <property type="entry name" value="FAD/NAD(P)-binding domain"/>
    <property type="match status" value="2"/>
</dbReference>
<evidence type="ECO:0000313" key="8">
    <source>
        <dbReference type="Proteomes" id="UP000001589"/>
    </source>
</evidence>
<sequence length="395" mass="44826">MKSIKKPIVIVGAGFGGMTVASNLKRLNPSLPILVVDSEARFLFKPLMYEVISEELSMWETTPEFSKIFSDLGITFLRNCLTKIRFDEKILEFNDDLHIGYEFLILCTGSVSSNFSVKGVDENCYFFNNLKDLTKLKSFLKQFQNNKIKKNLFVIGAGPSGVEIACKIHDTYKDKFDISIVERSNEILGQNKIFNREEAEKALERRKINILLNSTVQEISEKKISILNDSEIKKLEQDVVIWTAGIKPNLPYIDEQVKQIKGRILVNNKFQIENYLNSFAIGDISIIQGMEELPLTAQVAMQQGDHLAKNIERIFLEQDLLPFDFQDNGEMISLGMGEASISALGVTLSGKLAFEARRLIYASKMPDISRSLKSTASWLFQKKSIINKFVNKRPK</sequence>
<accession>A2BU40</accession>
<evidence type="ECO:0000313" key="7">
    <source>
        <dbReference type="EMBL" id="ABM71301.1"/>
    </source>
</evidence>
<dbReference type="PRINTS" id="PR00368">
    <property type="entry name" value="FADPNR"/>
</dbReference>
<dbReference type="Gene3D" id="3.50.50.100">
    <property type="match status" value="1"/>
</dbReference>
<evidence type="ECO:0000259" key="6">
    <source>
        <dbReference type="Pfam" id="PF07992"/>
    </source>
</evidence>
<keyword evidence="3" id="KW-0285">Flavoprotein</keyword>
<dbReference type="KEGG" id="pmc:P9515_00921"/>
<protein>
    <submittedName>
        <fullName evidence="7">Putative NADH dehydrogenase, transport associated</fullName>
        <ecNumber evidence="7">1.6.99.3</ecNumber>
    </submittedName>
</protein>
<evidence type="ECO:0000256" key="4">
    <source>
        <dbReference type="ARBA" id="ARBA00022827"/>
    </source>
</evidence>
<comment type="cofactor">
    <cofactor evidence="1">
        <name>FAD</name>
        <dbReference type="ChEBI" id="CHEBI:57692"/>
    </cofactor>
</comment>
<dbReference type="HOGENOM" id="CLU_021377_7_1_3"/>